<keyword evidence="2" id="KW-1185">Reference proteome</keyword>
<name>A0ACC3DBL5_9PEZI</name>
<evidence type="ECO:0000313" key="2">
    <source>
        <dbReference type="Proteomes" id="UP001186974"/>
    </source>
</evidence>
<comment type="caution">
    <text evidence="1">The sequence shown here is derived from an EMBL/GenBank/DDBJ whole genome shotgun (WGS) entry which is preliminary data.</text>
</comment>
<sequence>MFSAIIATFAALAAAHPGGGAQHDALYPRQTATPSSPFGGLFPIPSCISIPTSLPPLPTNLPKVPAWLLPSCIGFPTALPTNLPSFSPIPLCPGVTLPTSLPKLPAGVPTIPLCPGVTLPTSFPFPTGATPPTGGVSAAPPAAVTPLARMISVVDPR</sequence>
<organism evidence="1 2">
    <name type="scientific">Coniosporium uncinatum</name>
    <dbReference type="NCBI Taxonomy" id="93489"/>
    <lineage>
        <taxon>Eukaryota</taxon>
        <taxon>Fungi</taxon>
        <taxon>Dikarya</taxon>
        <taxon>Ascomycota</taxon>
        <taxon>Pezizomycotina</taxon>
        <taxon>Dothideomycetes</taxon>
        <taxon>Dothideomycetes incertae sedis</taxon>
        <taxon>Coniosporium</taxon>
    </lineage>
</organism>
<accession>A0ACC3DBL5</accession>
<feature type="non-terminal residue" evidence="1">
    <location>
        <position position="157"/>
    </location>
</feature>
<protein>
    <submittedName>
        <fullName evidence="1">Uncharacterized protein</fullName>
    </submittedName>
</protein>
<proteinExistence type="predicted"/>
<reference evidence="1" key="1">
    <citation type="submission" date="2024-09" db="EMBL/GenBank/DDBJ databases">
        <title>Black Yeasts Isolated from many extreme environments.</title>
        <authorList>
            <person name="Coleine C."/>
            <person name="Stajich J.E."/>
            <person name="Selbmann L."/>
        </authorList>
    </citation>
    <scope>NUCLEOTIDE SEQUENCE</scope>
    <source>
        <strain evidence="1">CCFEE 5737</strain>
    </source>
</reference>
<gene>
    <name evidence="1" type="ORF">LTS18_004709</name>
</gene>
<dbReference type="EMBL" id="JAWDJW010006444">
    <property type="protein sequence ID" value="KAK3064708.1"/>
    <property type="molecule type" value="Genomic_DNA"/>
</dbReference>
<evidence type="ECO:0000313" key="1">
    <source>
        <dbReference type="EMBL" id="KAK3064708.1"/>
    </source>
</evidence>
<dbReference type="Proteomes" id="UP001186974">
    <property type="component" value="Unassembled WGS sequence"/>
</dbReference>